<evidence type="ECO:0000256" key="5">
    <source>
        <dbReference type="ARBA" id="ARBA00022692"/>
    </source>
</evidence>
<proteinExistence type="inferred from homology"/>
<dbReference type="PANTHER" id="PTHR34979:SF1">
    <property type="entry name" value="INNER MEMBRANE PROTEIN YGAZ"/>
    <property type="match status" value="1"/>
</dbReference>
<feature type="transmembrane region" description="Helical" evidence="8">
    <location>
        <begin position="21"/>
        <end position="41"/>
    </location>
</feature>
<dbReference type="EMBL" id="JAPDNT010000008">
    <property type="protein sequence ID" value="MCW3475461.1"/>
    <property type="molecule type" value="Genomic_DNA"/>
</dbReference>
<dbReference type="GO" id="GO:0005886">
    <property type="term" value="C:plasma membrane"/>
    <property type="evidence" value="ECO:0007669"/>
    <property type="project" value="UniProtKB-SubCell"/>
</dbReference>
<keyword evidence="10" id="KW-1185">Reference proteome</keyword>
<feature type="transmembrane region" description="Helical" evidence="8">
    <location>
        <begin position="61"/>
        <end position="84"/>
    </location>
</feature>
<reference evidence="9" key="1">
    <citation type="submission" date="2022-09" db="EMBL/GenBank/DDBJ databases">
        <title>Rhodovastum sp. nov. RN2-1 isolated from soil in Seongnam, South Korea.</title>
        <authorList>
            <person name="Le N.T."/>
        </authorList>
    </citation>
    <scope>NUCLEOTIDE SEQUENCE</scope>
    <source>
        <strain evidence="9">RN2-1</strain>
    </source>
</reference>
<dbReference type="RefSeq" id="WP_264714170.1">
    <property type="nucleotide sequence ID" value="NZ_JAPDNT010000008.1"/>
</dbReference>
<keyword evidence="4" id="KW-1003">Cell membrane</keyword>
<keyword evidence="6 8" id="KW-1133">Transmembrane helix</keyword>
<comment type="subcellular location">
    <subcellularLocation>
        <location evidence="1">Cell membrane</location>
        <topology evidence="1">Multi-pass membrane protein</topology>
    </subcellularLocation>
</comment>
<dbReference type="InterPro" id="IPR011606">
    <property type="entry name" value="Brnchd-chn_aa_trnsp_permease"/>
</dbReference>
<keyword evidence="5 8" id="KW-0812">Transmembrane</keyword>
<evidence type="ECO:0000256" key="8">
    <source>
        <dbReference type="SAM" id="Phobius"/>
    </source>
</evidence>
<evidence type="ECO:0000256" key="7">
    <source>
        <dbReference type="ARBA" id="ARBA00023136"/>
    </source>
</evidence>
<evidence type="ECO:0000256" key="3">
    <source>
        <dbReference type="ARBA" id="ARBA00022448"/>
    </source>
</evidence>
<dbReference type="AlphaFoldDB" id="A0AA41YKJ5"/>
<feature type="transmembrane region" description="Helical" evidence="8">
    <location>
        <begin position="190"/>
        <end position="207"/>
    </location>
</feature>
<reference evidence="9" key="2">
    <citation type="submission" date="2022-10" db="EMBL/GenBank/DDBJ databases">
        <authorList>
            <person name="Trinh H.N."/>
        </authorList>
    </citation>
    <scope>NUCLEOTIDE SEQUENCE</scope>
    <source>
        <strain evidence="9">RN2-1</strain>
    </source>
</reference>
<evidence type="ECO:0000313" key="9">
    <source>
        <dbReference type="EMBL" id="MCW3475461.1"/>
    </source>
</evidence>
<name>A0AA41YKJ5_9PROT</name>
<protein>
    <submittedName>
        <fullName evidence="9">AzlC family ABC transporter permease</fullName>
    </submittedName>
</protein>
<gene>
    <name evidence="9" type="ORF">OL599_12830</name>
</gene>
<keyword evidence="7 8" id="KW-0472">Membrane</keyword>
<evidence type="ECO:0000256" key="2">
    <source>
        <dbReference type="ARBA" id="ARBA00010735"/>
    </source>
</evidence>
<dbReference type="Proteomes" id="UP001165679">
    <property type="component" value="Unassembled WGS sequence"/>
</dbReference>
<evidence type="ECO:0000256" key="6">
    <source>
        <dbReference type="ARBA" id="ARBA00022989"/>
    </source>
</evidence>
<feature type="transmembrane region" description="Helical" evidence="8">
    <location>
        <begin position="132"/>
        <end position="159"/>
    </location>
</feature>
<sequence length="232" mass="24120">MTTQSDSPRDFWTGAREISPLAVGVAIYGLAFGLLAVQASFDALQVGVMGGIVFAGGSQIVAVQRIVAGAGAVAAVVAAVALNLRLLLVTASIRDVYAGRPFWQVALGAHVTTDENWALMLVERAKGRNVGYWYLVGGGVCLWLTWCLATVMGVVFASAIPDPKALGMDFAFTAAFIAIARSLWKGRSDLLPWLAAALVVAASIRLFGIEPSWALILGGVAGAGMAGATRRG</sequence>
<dbReference type="Pfam" id="PF03591">
    <property type="entry name" value="AzlC"/>
    <property type="match status" value="1"/>
</dbReference>
<evidence type="ECO:0000256" key="4">
    <source>
        <dbReference type="ARBA" id="ARBA00022475"/>
    </source>
</evidence>
<comment type="similarity">
    <text evidence="2">Belongs to the AzlC family.</text>
</comment>
<feature type="transmembrane region" description="Helical" evidence="8">
    <location>
        <begin position="165"/>
        <end position="183"/>
    </location>
</feature>
<dbReference type="GO" id="GO:1903785">
    <property type="term" value="P:L-valine transmembrane transport"/>
    <property type="evidence" value="ECO:0007669"/>
    <property type="project" value="TreeGrafter"/>
</dbReference>
<organism evidence="9 10">
    <name type="scientific">Limobrevibacterium gyesilva</name>
    <dbReference type="NCBI Taxonomy" id="2991712"/>
    <lineage>
        <taxon>Bacteria</taxon>
        <taxon>Pseudomonadati</taxon>
        <taxon>Pseudomonadota</taxon>
        <taxon>Alphaproteobacteria</taxon>
        <taxon>Acetobacterales</taxon>
        <taxon>Acetobacteraceae</taxon>
        <taxon>Limobrevibacterium</taxon>
    </lineage>
</organism>
<keyword evidence="3" id="KW-0813">Transport</keyword>
<evidence type="ECO:0000313" key="10">
    <source>
        <dbReference type="Proteomes" id="UP001165679"/>
    </source>
</evidence>
<evidence type="ECO:0000256" key="1">
    <source>
        <dbReference type="ARBA" id="ARBA00004651"/>
    </source>
</evidence>
<dbReference type="PANTHER" id="PTHR34979">
    <property type="entry name" value="INNER MEMBRANE PROTEIN YGAZ"/>
    <property type="match status" value="1"/>
</dbReference>
<accession>A0AA41YKJ5</accession>
<comment type="caution">
    <text evidence="9">The sequence shown here is derived from an EMBL/GenBank/DDBJ whole genome shotgun (WGS) entry which is preliminary data.</text>
</comment>